<keyword evidence="1" id="KW-0472">Membrane</keyword>
<feature type="transmembrane region" description="Helical" evidence="1">
    <location>
        <begin position="102"/>
        <end position="122"/>
    </location>
</feature>
<keyword evidence="4" id="KW-1185">Reference proteome</keyword>
<evidence type="ECO:0000256" key="1">
    <source>
        <dbReference type="SAM" id="Phobius"/>
    </source>
</evidence>
<reference evidence="4" key="1">
    <citation type="submission" date="2017-01" db="EMBL/GenBank/DDBJ databases">
        <authorList>
            <person name="Wang Y."/>
            <person name="White M."/>
            <person name="Kvist S."/>
            <person name="Moncalvo J.-M."/>
        </authorList>
    </citation>
    <scope>NUCLEOTIDE SEQUENCE [LARGE SCALE GENOMIC DNA]</scope>
    <source>
        <strain evidence="4">ID-206-W2</strain>
    </source>
</reference>
<organism evidence="3 4">
    <name type="scientific">Smittium culicis</name>
    <dbReference type="NCBI Taxonomy" id="133412"/>
    <lineage>
        <taxon>Eukaryota</taxon>
        <taxon>Fungi</taxon>
        <taxon>Fungi incertae sedis</taxon>
        <taxon>Zoopagomycota</taxon>
        <taxon>Kickxellomycotina</taxon>
        <taxon>Harpellomycetes</taxon>
        <taxon>Harpellales</taxon>
        <taxon>Legeriomycetaceae</taxon>
        <taxon>Smittium</taxon>
    </lineage>
</organism>
<evidence type="ECO:0000313" key="3">
    <source>
        <dbReference type="EMBL" id="OMJ27788.1"/>
    </source>
</evidence>
<sequence length="158" mass="17422">MNRFGLARLASVKPLRVPIALRGAACTGVRHYKADLNSIKIGQVFEKDGSPYILMEKYHGGTGRSTAVVKVSAKNPITGQKMQFRLKSGDQLEGSPHISTTIVPLTFLLLSVFFPIATNIYTKIFKYNYINSYAAVAEAVPVLVRERGQRVLDEHGDV</sequence>
<dbReference type="EMBL" id="LSSM01000826">
    <property type="protein sequence ID" value="OMJ27788.1"/>
    <property type="molecule type" value="Genomic_DNA"/>
</dbReference>
<protein>
    <recommendedName>
        <fullName evidence="2">Translation elongation factor KOW-like domain-containing protein</fullName>
    </recommendedName>
</protein>
<name>A0A1R1YLL4_9FUNG</name>
<keyword evidence="1" id="KW-0812">Transmembrane</keyword>
<comment type="caution">
    <text evidence="3">The sequence shown here is derived from an EMBL/GenBank/DDBJ whole genome shotgun (WGS) entry which is preliminary data.</text>
</comment>
<dbReference type="Pfam" id="PF08207">
    <property type="entry name" value="EFP_N"/>
    <property type="match status" value="1"/>
</dbReference>
<dbReference type="AlphaFoldDB" id="A0A1R1YLL4"/>
<accession>A0A1R1YLL4</accession>
<proteinExistence type="predicted"/>
<dbReference type="InterPro" id="IPR008991">
    <property type="entry name" value="Translation_prot_SH3-like_sf"/>
</dbReference>
<dbReference type="InterPro" id="IPR014722">
    <property type="entry name" value="Rib_uL2_dom2"/>
</dbReference>
<gene>
    <name evidence="3" type="ORF">AYI69_g2759</name>
</gene>
<dbReference type="SUPFAM" id="SSF50104">
    <property type="entry name" value="Translation proteins SH3-like domain"/>
    <property type="match status" value="1"/>
</dbReference>
<dbReference type="Gene3D" id="2.30.30.30">
    <property type="match status" value="1"/>
</dbReference>
<evidence type="ECO:0000313" key="4">
    <source>
        <dbReference type="Proteomes" id="UP000187429"/>
    </source>
</evidence>
<dbReference type="OrthoDB" id="10259892at2759"/>
<feature type="domain" description="Translation elongation factor KOW-like" evidence="2">
    <location>
        <begin position="37"/>
        <end position="92"/>
    </location>
</feature>
<dbReference type="Proteomes" id="UP000187429">
    <property type="component" value="Unassembled WGS sequence"/>
</dbReference>
<dbReference type="InterPro" id="IPR013185">
    <property type="entry name" value="Transl_elong_KOW-like"/>
</dbReference>
<keyword evidence="1" id="KW-1133">Transmembrane helix</keyword>
<evidence type="ECO:0000259" key="2">
    <source>
        <dbReference type="Pfam" id="PF08207"/>
    </source>
</evidence>